<dbReference type="EMBL" id="ABDW01000026">
    <property type="protein sequence ID" value="EDT14242.1"/>
    <property type="molecule type" value="Genomic_DNA"/>
</dbReference>
<dbReference type="AlphaFoldDB" id="B1BVK0"/>
<accession>B1BVK0</accession>
<protein>
    <submittedName>
        <fullName evidence="1">Uncharacterized protein</fullName>
    </submittedName>
</protein>
<evidence type="ECO:0000313" key="2">
    <source>
        <dbReference type="Proteomes" id="UP000005337"/>
    </source>
</evidence>
<sequence>MESKLTKKIKAALINYKSILGNMRTVRWAEEVNVITGYVDFIRFENYIKNEDEVYLCGKNNKPISSERNKCNRKCKGCIYKRGDLDKAEYGIMTTCFEIKISKSDFKSKNGHNFVGNKNYYVLPKELFNEIEKLIPKEIGIILFYKNGSLRLKKESAYKEISKENLNLYLFNALKKWCDLKNKKRMY</sequence>
<proteinExistence type="predicted"/>
<evidence type="ECO:0000313" key="1">
    <source>
        <dbReference type="EMBL" id="EDT14242.1"/>
    </source>
</evidence>
<name>B1BVK0_CLOPF</name>
<reference evidence="1 2" key="1">
    <citation type="submission" date="2007-07" db="EMBL/GenBank/DDBJ databases">
        <title>Annotation of Clostridium perfringens E str. JGS1987.</title>
        <authorList>
            <person name="Paulsen I."/>
            <person name="Sebastian Y."/>
        </authorList>
    </citation>
    <scope>NUCLEOTIDE SEQUENCE [LARGE SCALE GENOMIC DNA]</scope>
    <source>
        <strain evidence="2">E str. JGS1987</strain>
    </source>
</reference>
<dbReference type="RefSeq" id="WP_003464917.1">
    <property type="nucleotide sequence ID" value="NZ_ABDW01000026.1"/>
</dbReference>
<organism evidence="1 2">
    <name type="scientific">Clostridium perfringens E str. JGS1987</name>
    <dbReference type="NCBI Taxonomy" id="451755"/>
    <lineage>
        <taxon>Bacteria</taxon>
        <taxon>Bacillati</taxon>
        <taxon>Bacillota</taxon>
        <taxon>Clostridia</taxon>
        <taxon>Eubacteriales</taxon>
        <taxon>Clostridiaceae</taxon>
        <taxon>Clostridium</taxon>
    </lineage>
</organism>
<gene>
    <name evidence="1" type="ORF">AC3_A0279</name>
</gene>
<dbReference type="Proteomes" id="UP000005337">
    <property type="component" value="Unassembled WGS sequence"/>
</dbReference>
<comment type="caution">
    <text evidence="1">The sequence shown here is derived from an EMBL/GenBank/DDBJ whole genome shotgun (WGS) entry which is preliminary data.</text>
</comment>